<feature type="domain" description="Disease resistance protein winged helix" evidence="9">
    <location>
        <begin position="423"/>
        <end position="496"/>
    </location>
</feature>
<dbReference type="Pfam" id="PF25019">
    <property type="entry name" value="LRR_R13L1-DRL21"/>
    <property type="match status" value="1"/>
</dbReference>
<keyword evidence="2" id="KW-0677">Repeat</keyword>
<dbReference type="PRINTS" id="PR00364">
    <property type="entry name" value="DISEASERSIST"/>
</dbReference>
<evidence type="ECO:0000313" key="11">
    <source>
        <dbReference type="EMBL" id="PPS19556.1"/>
    </source>
</evidence>
<reference evidence="11 12" key="1">
    <citation type="submission" date="2015-01" db="EMBL/GenBank/DDBJ databases">
        <title>Genome of allotetraploid Gossypium barbadense reveals genomic plasticity and fiber elongation in cotton evolution.</title>
        <authorList>
            <person name="Chen X."/>
            <person name="Liu X."/>
            <person name="Zhao B."/>
            <person name="Zheng H."/>
            <person name="Hu Y."/>
            <person name="Lu G."/>
            <person name="Yang C."/>
            <person name="Chen J."/>
            <person name="Shan C."/>
            <person name="Zhang L."/>
            <person name="Zhou Y."/>
            <person name="Wang L."/>
            <person name="Guo W."/>
            <person name="Bai Y."/>
            <person name="Ruan J."/>
            <person name="Shangguan X."/>
            <person name="Mao Y."/>
            <person name="Jiang J."/>
            <person name="Zhu Y."/>
            <person name="Lei J."/>
            <person name="Kang H."/>
            <person name="Chen S."/>
            <person name="He X."/>
            <person name="Wang R."/>
            <person name="Wang Y."/>
            <person name="Chen J."/>
            <person name="Wang L."/>
            <person name="Yu S."/>
            <person name="Wang B."/>
            <person name="Wei J."/>
            <person name="Song S."/>
            <person name="Lu X."/>
            <person name="Gao Z."/>
            <person name="Gu W."/>
            <person name="Deng X."/>
            <person name="Ma D."/>
            <person name="Wang S."/>
            <person name="Liang W."/>
            <person name="Fang L."/>
            <person name="Cai C."/>
            <person name="Zhu X."/>
            <person name="Zhou B."/>
            <person name="Zhang Y."/>
            <person name="Chen Z."/>
            <person name="Xu S."/>
            <person name="Zhu R."/>
            <person name="Wang S."/>
            <person name="Zhang T."/>
            <person name="Zhao G."/>
        </authorList>
    </citation>
    <scope>NUCLEOTIDE SEQUENCE [LARGE SCALE GENOMIC DNA]</scope>
    <source>
        <strain evidence="12">cv. Xinhai21</strain>
        <tissue evidence="11">Leaf</tissue>
    </source>
</reference>
<dbReference type="Pfam" id="PF18052">
    <property type="entry name" value="Rx_N"/>
    <property type="match status" value="1"/>
</dbReference>
<gene>
    <name evidence="11" type="ORF">GOBAR_AA01009</name>
</gene>
<keyword evidence="1" id="KW-0433">Leucine-rich repeat</keyword>
<dbReference type="Proteomes" id="UP000239757">
    <property type="component" value="Unassembled WGS sequence"/>
</dbReference>
<dbReference type="FunFam" id="3.40.50.300:FF:001091">
    <property type="entry name" value="Probable disease resistance protein At1g61300"/>
    <property type="match status" value="1"/>
</dbReference>
<dbReference type="FunFam" id="1.10.10.10:FF:000322">
    <property type="entry name" value="Probable disease resistance protein At1g63360"/>
    <property type="match status" value="1"/>
</dbReference>
<evidence type="ECO:0000259" key="10">
    <source>
        <dbReference type="Pfam" id="PF25019"/>
    </source>
</evidence>
<evidence type="ECO:0000256" key="5">
    <source>
        <dbReference type="ARBA" id="ARBA00022840"/>
    </source>
</evidence>
<dbReference type="Gene3D" id="3.80.10.10">
    <property type="entry name" value="Ribonuclease Inhibitor"/>
    <property type="match status" value="3"/>
</dbReference>
<evidence type="ECO:0000256" key="2">
    <source>
        <dbReference type="ARBA" id="ARBA00022737"/>
    </source>
</evidence>
<name>A0A2P5YVD6_GOSBA</name>
<dbReference type="InterPro" id="IPR056789">
    <property type="entry name" value="LRR_R13L1-DRL21"/>
</dbReference>
<evidence type="ECO:0000256" key="6">
    <source>
        <dbReference type="SAM" id="MobiDB-lite"/>
    </source>
</evidence>
<evidence type="ECO:0000256" key="1">
    <source>
        <dbReference type="ARBA" id="ARBA00022614"/>
    </source>
</evidence>
<dbReference type="PANTHER" id="PTHR36766">
    <property type="entry name" value="PLANT BROAD-SPECTRUM MILDEW RESISTANCE PROTEIN RPW8"/>
    <property type="match status" value="1"/>
</dbReference>
<feature type="domain" description="NB-ARC" evidence="7">
    <location>
        <begin position="165"/>
        <end position="338"/>
    </location>
</feature>
<dbReference type="EMBL" id="KZ662754">
    <property type="protein sequence ID" value="PPS19556.1"/>
    <property type="molecule type" value="Genomic_DNA"/>
</dbReference>
<evidence type="ECO:0000259" key="9">
    <source>
        <dbReference type="Pfam" id="PF23559"/>
    </source>
</evidence>
<dbReference type="Pfam" id="PF00931">
    <property type="entry name" value="NB-ARC"/>
    <property type="match status" value="1"/>
</dbReference>
<dbReference type="InterPro" id="IPR058922">
    <property type="entry name" value="WHD_DRP"/>
</dbReference>
<dbReference type="Gene3D" id="3.40.50.300">
    <property type="entry name" value="P-loop containing nucleotide triphosphate hydrolases"/>
    <property type="match status" value="1"/>
</dbReference>
<dbReference type="Gene3D" id="1.20.5.4130">
    <property type="match status" value="1"/>
</dbReference>
<evidence type="ECO:0000313" key="12">
    <source>
        <dbReference type="Proteomes" id="UP000239757"/>
    </source>
</evidence>
<sequence length="1207" mass="137176">MAEGILFNLAGDVVEGLASLAAQELRVAWGFKDEINKLSKTASVIRAVLRDAEDHRNHNNHQLTLWLKELKDVLYDVEDLLDDFSTEALRRKLVAGNDTVKEVRLFFSKSNQLAYIKALRERLDAIVADRANFHLTNHPLELPIEVRERDQTHSFVRAQEIIGRDYDKKKIVKLLLESKAKENVSIVPIVGIGGLGKTTLAKMLFNDENVVKHFELKMWVCVSEKFELKVIVQNISEAATESKPDKELQMQTLQNRLRDNIDGKKYLLVLDDVWNDDLEKWLSLKTLLLDGAKGSWIVVTTRSEVVARITGTVSSHLLRGLSRSESWSLLKQMACKEESLESNGSRLKAIGMEIADKCGGVPLALRAIGRVLYKKAEVEWVKVKDNVHKYIARPESGILPILKLSYDHLPPHLKQCFAYCSLIPKDTKFGVKRLIRYWMAQGFIQPTSGNDDDLEDVGHEYFKDLLWRYFFQADEEDEDSGNVECFIMHDLMHDLACSVAATECCVASLEAENVNERTRHASFEDRLYFSHGIPTTLLKATRVRSFIQINSGHMDLSFNQKKGGHMGLSTCSALISNFKYLRNLDLSSLAIKKLPHSIGELKHLRDLDLSGNRDIRKLPGSLCRLQNLQTLDLFGCWSLENLPSKTSRLTFKTSDVFLGPLKDYSAKGLSSSREFTKLSGYLTPLKNYRFLEFRFKASMNFNLYSRDVHLSGYTGGKKTNLLSSWSPSLKLFELLLPQELPGSSRPIESGSYYPSSFQQFVVGKKKSREVCGLRELQGLNNLKGELGVSCLENAGIPELRSTYLKDKLNLKSLEFKWSRWSWTRREDEMVLECLQPPPNLEILKVEGYAGTKLSSWLSSMTMMNVTQLTLKNCTKCKHLPPLHRLSSLKLLKLSRLVALENVSETEMQKELFSAKPTTIFFPSLEELWIRDCPNLKGWWRPGDVGEASNAQRPCFPCLSELHIYMCPNLTSMPLFPSIETLYLKETRWKPLIQPTIKMKSATLKLAPSSSCSMFTPFCKLETLWLKDMEELDSLPDEFLQNLTSLWDLRIERCFNLTSMPEGMHCLTSLKHLKISTCPQLRERCRRDIGADWPNISHIQRISIDSTWFNRVRREGNSNGFQETAAFGSPFEASEVQLDYQPHWEAVWLSVSVQPKSILTTLISQKSTGAFSSSKLTRAAEIWQPNSADNGERNTSAASCVNSSSIED</sequence>
<dbReference type="Pfam" id="PF23559">
    <property type="entry name" value="WHD_DRP"/>
    <property type="match status" value="1"/>
</dbReference>
<protein>
    <recommendedName>
        <fullName evidence="13">Disease resistance protein RGA3</fullName>
    </recommendedName>
</protein>
<dbReference type="GO" id="GO:0006952">
    <property type="term" value="P:defense response"/>
    <property type="evidence" value="ECO:0007669"/>
    <property type="project" value="UniProtKB-KW"/>
</dbReference>
<evidence type="ECO:0008006" key="13">
    <source>
        <dbReference type="Google" id="ProtNLM"/>
    </source>
</evidence>
<dbReference type="InterPro" id="IPR042197">
    <property type="entry name" value="Apaf_helical"/>
</dbReference>
<dbReference type="Pfam" id="PF13855">
    <property type="entry name" value="LRR_8"/>
    <property type="match status" value="1"/>
</dbReference>
<evidence type="ECO:0000256" key="4">
    <source>
        <dbReference type="ARBA" id="ARBA00022821"/>
    </source>
</evidence>
<dbReference type="InterPro" id="IPR032675">
    <property type="entry name" value="LRR_dom_sf"/>
</dbReference>
<keyword evidence="3" id="KW-0547">Nucleotide-binding</keyword>
<dbReference type="InterPro" id="IPR027417">
    <property type="entry name" value="P-loop_NTPase"/>
</dbReference>
<dbReference type="PROSITE" id="PS51450">
    <property type="entry name" value="LRR"/>
    <property type="match status" value="1"/>
</dbReference>
<evidence type="ECO:0000256" key="3">
    <source>
        <dbReference type="ARBA" id="ARBA00022741"/>
    </source>
</evidence>
<dbReference type="GO" id="GO:0005524">
    <property type="term" value="F:ATP binding"/>
    <property type="evidence" value="ECO:0007669"/>
    <property type="project" value="UniProtKB-KW"/>
</dbReference>
<keyword evidence="4" id="KW-0611">Plant defense</keyword>
<dbReference type="GO" id="GO:0051707">
    <property type="term" value="P:response to other organism"/>
    <property type="evidence" value="ECO:0007669"/>
    <property type="project" value="UniProtKB-ARBA"/>
</dbReference>
<feature type="region of interest" description="Disordered" evidence="6">
    <location>
        <begin position="1183"/>
        <end position="1207"/>
    </location>
</feature>
<dbReference type="PANTHER" id="PTHR36766:SF38">
    <property type="entry name" value="DISEASE RESISTANCE PROTEIN RGA3"/>
    <property type="match status" value="1"/>
</dbReference>
<keyword evidence="5" id="KW-0067">ATP-binding</keyword>
<dbReference type="OrthoDB" id="5279713at2759"/>
<evidence type="ECO:0000259" key="8">
    <source>
        <dbReference type="Pfam" id="PF18052"/>
    </source>
</evidence>
<proteinExistence type="predicted"/>
<feature type="domain" description="Disease resistance N-terminal" evidence="8">
    <location>
        <begin position="12"/>
        <end position="100"/>
    </location>
</feature>
<dbReference type="SUPFAM" id="SSF52540">
    <property type="entry name" value="P-loop containing nucleoside triphosphate hydrolases"/>
    <property type="match status" value="1"/>
</dbReference>
<dbReference type="Gene3D" id="1.10.8.430">
    <property type="entry name" value="Helical domain of apoptotic protease-activating factors"/>
    <property type="match status" value="1"/>
</dbReference>
<dbReference type="InterPro" id="IPR002182">
    <property type="entry name" value="NB-ARC"/>
</dbReference>
<dbReference type="Gene3D" id="1.10.10.10">
    <property type="entry name" value="Winged helix-like DNA-binding domain superfamily/Winged helix DNA-binding domain"/>
    <property type="match status" value="1"/>
</dbReference>
<accession>A0A2P5YVD6</accession>
<dbReference type="InterPro" id="IPR001611">
    <property type="entry name" value="Leu-rich_rpt"/>
</dbReference>
<dbReference type="InterPro" id="IPR036388">
    <property type="entry name" value="WH-like_DNA-bd_sf"/>
</dbReference>
<evidence type="ECO:0000259" key="7">
    <source>
        <dbReference type="Pfam" id="PF00931"/>
    </source>
</evidence>
<feature type="domain" description="R13L1/DRL21-like LRR repeat region" evidence="10">
    <location>
        <begin position="773"/>
        <end position="895"/>
    </location>
</feature>
<dbReference type="SUPFAM" id="SSF52058">
    <property type="entry name" value="L domain-like"/>
    <property type="match status" value="1"/>
</dbReference>
<dbReference type="AlphaFoldDB" id="A0A2P5YVD6"/>
<dbReference type="InterPro" id="IPR041118">
    <property type="entry name" value="Rx_N"/>
</dbReference>
<dbReference type="GO" id="GO:0043531">
    <property type="term" value="F:ADP binding"/>
    <property type="evidence" value="ECO:0007669"/>
    <property type="project" value="InterPro"/>
</dbReference>
<organism evidence="11 12">
    <name type="scientific">Gossypium barbadense</name>
    <name type="common">Sea Island cotton</name>
    <name type="synonym">Hibiscus barbadensis</name>
    <dbReference type="NCBI Taxonomy" id="3634"/>
    <lineage>
        <taxon>Eukaryota</taxon>
        <taxon>Viridiplantae</taxon>
        <taxon>Streptophyta</taxon>
        <taxon>Embryophyta</taxon>
        <taxon>Tracheophyta</taxon>
        <taxon>Spermatophyta</taxon>
        <taxon>Magnoliopsida</taxon>
        <taxon>eudicotyledons</taxon>
        <taxon>Gunneridae</taxon>
        <taxon>Pentapetalae</taxon>
        <taxon>rosids</taxon>
        <taxon>malvids</taxon>
        <taxon>Malvales</taxon>
        <taxon>Malvaceae</taxon>
        <taxon>Malvoideae</taxon>
        <taxon>Gossypium</taxon>
    </lineage>
</organism>